<dbReference type="OrthoDB" id="4161285at2759"/>
<sequence>MVRTEPSLPSPPAESAAIVPLDSPIRDTPIHPDLPEVQLPGNPLPIYHYHPLTCQPIDEKDVRDEIEQLRQEFPTKETALRAQEIAVKEVKRRIEEAEKKKEQVQKAIDKKIKERDTEMKVLSKFQEVKASDIPS</sequence>
<dbReference type="Proteomes" id="UP001147733">
    <property type="component" value="Unassembled WGS sequence"/>
</dbReference>
<name>A0A9W9PDX2_PENCI</name>
<feature type="compositionally biased region" description="Basic and acidic residues" evidence="2">
    <location>
        <begin position="24"/>
        <end position="34"/>
    </location>
</feature>
<dbReference type="EMBL" id="JAPQKT010000001">
    <property type="protein sequence ID" value="KAJ5242640.1"/>
    <property type="molecule type" value="Genomic_DNA"/>
</dbReference>
<reference evidence="3" key="2">
    <citation type="journal article" date="2023" name="IMA Fungus">
        <title>Comparative genomic study of the Penicillium genus elucidates a diverse pangenome and 15 lateral gene transfer events.</title>
        <authorList>
            <person name="Petersen C."/>
            <person name="Sorensen T."/>
            <person name="Nielsen M.R."/>
            <person name="Sondergaard T.E."/>
            <person name="Sorensen J.L."/>
            <person name="Fitzpatrick D.A."/>
            <person name="Frisvad J.C."/>
            <person name="Nielsen K.L."/>
        </authorList>
    </citation>
    <scope>NUCLEOTIDE SEQUENCE</scope>
    <source>
        <strain evidence="3">IBT 23319</strain>
    </source>
</reference>
<proteinExistence type="predicted"/>
<feature type="region of interest" description="Disordered" evidence="2">
    <location>
        <begin position="1"/>
        <end position="36"/>
    </location>
</feature>
<evidence type="ECO:0000256" key="1">
    <source>
        <dbReference type="SAM" id="Coils"/>
    </source>
</evidence>
<keyword evidence="4" id="KW-1185">Reference proteome</keyword>
<gene>
    <name evidence="3" type="ORF">N7469_000967</name>
</gene>
<accession>A0A9W9PDX2</accession>
<keyword evidence="1" id="KW-0175">Coiled coil</keyword>
<feature type="coiled-coil region" evidence="1">
    <location>
        <begin position="80"/>
        <end position="114"/>
    </location>
</feature>
<dbReference type="RefSeq" id="XP_056505644.1">
    <property type="nucleotide sequence ID" value="XM_056639887.1"/>
</dbReference>
<dbReference type="GeneID" id="81379054"/>
<evidence type="ECO:0000256" key="2">
    <source>
        <dbReference type="SAM" id="MobiDB-lite"/>
    </source>
</evidence>
<reference evidence="3" key="1">
    <citation type="submission" date="2022-11" db="EMBL/GenBank/DDBJ databases">
        <authorList>
            <person name="Petersen C."/>
        </authorList>
    </citation>
    <scope>NUCLEOTIDE SEQUENCE</scope>
    <source>
        <strain evidence="3">IBT 23319</strain>
    </source>
</reference>
<protein>
    <submittedName>
        <fullName evidence="3">Uncharacterized protein</fullName>
    </submittedName>
</protein>
<dbReference type="AlphaFoldDB" id="A0A9W9PDX2"/>
<comment type="caution">
    <text evidence="3">The sequence shown here is derived from an EMBL/GenBank/DDBJ whole genome shotgun (WGS) entry which is preliminary data.</text>
</comment>
<evidence type="ECO:0000313" key="3">
    <source>
        <dbReference type="EMBL" id="KAJ5242640.1"/>
    </source>
</evidence>
<evidence type="ECO:0000313" key="4">
    <source>
        <dbReference type="Proteomes" id="UP001147733"/>
    </source>
</evidence>
<organism evidence="3 4">
    <name type="scientific">Penicillium citrinum</name>
    <dbReference type="NCBI Taxonomy" id="5077"/>
    <lineage>
        <taxon>Eukaryota</taxon>
        <taxon>Fungi</taxon>
        <taxon>Dikarya</taxon>
        <taxon>Ascomycota</taxon>
        <taxon>Pezizomycotina</taxon>
        <taxon>Eurotiomycetes</taxon>
        <taxon>Eurotiomycetidae</taxon>
        <taxon>Eurotiales</taxon>
        <taxon>Aspergillaceae</taxon>
        <taxon>Penicillium</taxon>
    </lineage>
</organism>